<evidence type="ECO:0000313" key="2">
    <source>
        <dbReference type="EMBL" id="KAG0447543.1"/>
    </source>
</evidence>
<accession>A0A835P9Q2</accession>
<evidence type="ECO:0000313" key="3">
    <source>
        <dbReference type="Proteomes" id="UP000639772"/>
    </source>
</evidence>
<dbReference type="AlphaFoldDB" id="A0A835P9Q2"/>
<evidence type="ECO:0000256" key="1">
    <source>
        <dbReference type="SAM" id="MobiDB-lite"/>
    </source>
</evidence>
<comment type="caution">
    <text evidence="2">The sequence shown here is derived from an EMBL/GenBank/DDBJ whole genome shotgun (WGS) entry which is preliminary data.</text>
</comment>
<organism evidence="2 3">
    <name type="scientific">Vanilla planifolia</name>
    <name type="common">Vanilla</name>
    <dbReference type="NCBI Taxonomy" id="51239"/>
    <lineage>
        <taxon>Eukaryota</taxon>
        <taxon>Viridiplantae</taxon>
        <taxon>Streptophyta</taxon>
        <taxon>Embryophyta</taxon>
        <taxon>Tracheophyta</taxon>
        <taxon>Spermatophyta</taxon>
        <taxon>Magnoliopsida</taxon>
        <taxon>Liliopsida</taxon>
        <taxon>Asparagales</taxon>
        <taxon>Orchidaceae</taxon>
        <taxon>Vanilloideae</taxon>
        <taxon>Vanilleae</taxon>
        <taxon>Vanilla</taxon>
    </lineage>
</organism>
<feature type="region of interest" description="Disordered" evidence="1">
    <location>
        <begin position="1"/>
        <end position="24"/>
    </location>
</feature>
<dbReference type="Proteomes" id="UP000639772">
    <property type="component" value="Unassembled WGS sequence"/>
</dbReference>
<sequence>MNSQAQQWISGSEKKKKKKKGEREGGDFIDYDYSLCEGLRQNPAPENWGHISFSISDTSATGDFSGQGSGFSAGNVDATWVLDAEGFDSVSTDPGGFLFFRFEADRRFFLLLTARRKSPAGSFTIVSTRRLMRPQGQQHTTAAHSAAVPPATSATRFFGFFGTSFRISRCFLVIGVNPPGVATSSVDSPPLDAAPFVISMRISAITTSPERGGNFRAHSKLHRDAEEKQIRRLLKKRPPRLTWQAMEPSTSTESCTAGEWIEHFLKLFGV</sequence>
<feature type="compositionally biased region" description="Polar residues" evidence="1">
    <location>
        <begin position="1"/>
        <end position="10"/>
    </location>
</feature>
<gene>
    <name evidence="2" type="ORF">HPP92_028274</name>
</gene>
<name>A0A835P9Q2_VANPL</name>
<reference evidence="2 3" key="1">
    <citation type="journal article" date="2020" name="Nat. Food">
        <title>A phased Vanilla planifolia genome enables genetic improvement of flavour and production.</title>
        <authorList>
            <person name="Hasing T."/>
            <person name="Tang H."/>
            <person name="Brym M."/>
            <person name="Khazi F."/>
            <person name="Huang T."/>
            <person name="Chambers A.H."/>
        </authorList>
    </citation>
    <scope>NUCLEOTIDE SEQUENCE [LARGE SCALE GENOMIC DNA]</scope>
    <source>
        <tissue evidence="2">Leaf</tissue>
    </source>
</reference>
<dbReference type="OrthoDB" id="10594791at2759"/>
<protein>
    <submittedName>
        <fullName evidence="2">Uncharacterized protein</fullName>
    </submittedName>
</protein>
<proteinExistence type="predicted"/>
<dbReference type="EMBL" id="JADCNM010000447">
    <property type="protein sequence ID" value="KAG0447543.1"/>
    <property type="molecule type" value="Genomic_DNA"/>
</dbReference>